<keyword evidence="4 8" id="KW-0547">Nucleotide-binding</keyword>
<dbReference type="CDD" id="cd03109">
    <property type="entry name" value="DTBS"/>
    <property type="match status" value="1"/>
</dbReference>
<dbReference type="GO" id="GO:0005829">
    <property type="term" value="C:cytosol"/>
    <property type="evidence" value="ECO:0007669"/>
    <property type="project" value="TreeGrafter"/>
</dbReference>
<evidence type="ECO:0000256" key="2">
    <source>
        <dbReference type="ARBA" id="ARBA00022598"/>
    </source>
</evidence>
<dbReference type="InterPro" id="IPR027417">
    <property type="entry name" value="P-loop_NTPase"/>
</dbReference>
<evidence type="ECO:0000256" key="1">
    <source>
        <dbReference type="ARBA" id="ARBA00022490"/>
    </source>
</evidence>
<dbReference type="EC" id="6.3.3.3" evidence="8"/>
<dbReference type="GO" id="GO:0009102">
    <property type="term" value="P:biotin biosynthetic process"/>
    <property type="evidence" value="ECO:0007669"/>
    <property type="project" value="UniProtKB-UniRule"/>
</dbReference>
<dbReference type="Proteomes" id="UP000294832">
    <property type="component" value="Unassembled WGS sequence"/>
</dbReference>
<evidence type="ECO:0000256" key="7">
    <source>
        <dbReference type="ARBA" id="ARBA00022842"/>
    </source>
</evidence>
<comment type="pathway">
    <text evidence="8">Cofactor biosynthesis; biotin biosynthesis; biotin from 7,8-diaminononanoate: step 1/2.</text>
</comment>
<dbReference type="Pfam" id="PF13500">
    <property type="entry name" value="AAA_26"/>
    <property type="match status" value="1"/>
</dbReference>
<comment type="caution">
    <text evidence="9">The sequence shown here is derived from an EMBL/GenBank/DDBJ whole genome shotgun (WGS) entry which is preliminary data.</text>
</comment>
<feature type="binding site" evidence="8">
    <location>
        <begin position="205"/>
        <end position="207"/>
    </location>
    <ligand>
        <name>ATP</name>
        <dbReference type="ChEBI" id="CHEBI:30616"/>
    </ligand>
</feature>
<comment type="function">
    <text evidence="8">Catalyzes a mechanistically unusual reaction, the ATP-dependent insertion of CO2 between the N7 and N8 nitrogen atoms of 7,8-diaminopelargonic acid (DAPA, also called 7,8-diammoniononanoate) to form a ureido ring.</text>
</comment>
<dbReference type="HAMAP" id="MF_00336">
    <property type="entry name" value="BioD"/>
    <property type="match status" value="1"/>
</dbReference>
<evidence type="ECO:0000256" key="8">
    <source>
        <dbReference type="HAMAP-Rule" id="MF_00336"/>
    </source>
</evidence>
<organism evidence="9 10">
    <name type="scientific">Shewanella fodinae</name>
    <dbReference type="NCBI Taxonomy" id="552357"/>
    <lineage>
        <taxon>Bacteria</taxon>
        <taxon>Pseudomonadati</taxon>
        <taxon>Pseudomonadota</taxon>
        <taxon>Gammaproteobacteria</taxon>
        <taxon>Alteromonadales</taxon>
        <taxon>Shewanellaceae</taxon>
        <taxon>Shewanella</taxon>
    </lineage>
</organism>
<keyword evidence="5 8" id="KW-0093">Biotin biosynthesis</keyword>
<comment type="cofactor">
    <cofactor evidence="8">
        <name>Mg(2+)</name>
        <dbReference type="ChEBI" id="CHEBI:18420"/>
    </cofactor>
</comment>
<gene>
    <name evidence="8" type="primary">bioD</name>
    <name evidence="9" type="ORF">EDC91_1547</name>
</gene>
<evidence type="ECO:0000313" key="9">
    <source>
        <dbReference type="EMBL" id="TCN76608.1"/>
    </source>
</evidence>
<dbReference type="SUPFAM" id="SSF52540">
    <property type="entry name" value="P-loop containing nucleoside triphosphate hydrolases"/>
    <property type="match status" value="1"/>
</dbReference>
<comment type="subunit">
    <text evidence="8">Homodimer.</text>
</comment>
<evidence type="ECO:0000256" key="3">
    <source>
        <dbReference type="ARBA" id="ARBA00022723"/>
    </source>
</evidence>
<proteinExistence type="inferred from homology"/>
<feature type="binding site" evidence="8">
    <location>
        <begin position="116"/>
        <end position="119"/>
    </location>
    <ligand>
        <name>ATP</name>
        <dbReference type="ChEBI" id="CHEBI:30616"/>
    </ligand>
</feature>
<accession>A0A4R2F062</accession>
<keyword evidence="6 8" id="KW-0067">ATP-binding</keyword>
<dbReference type="GO" id="GO:0042803">
    <property type="term" value="F:protein homodimerization activity"/>
    <property type="evidence" value="ECO:0007669"/>
    <property type="project" value="UniProtKB-ARBA"/>
</dbReference>
<dbReference type="GO" id="GO:0004141">
    <property type="term" value="F:dethiobiotin synthase activity"/>
    <property type="evidence" value="ECO:0007669"/>
    <property type="project" value="UniProtKB-UniRule"/>
</dbReference>
<feature type="active site" evidence="8">
    <location>
        <position position="37"/>
    </location>
</feature>
<feature type="binding site" evidence="8">
    <location>
        <position position="54"/>
    </location>
    <ligand>
        <name>ATP</name>
        <dbReference type="ChEBI" id="CHEBI:30616"/>
    </ligand>
</feature>
<comment type="catalytic activity">
    <reaction evidence="8">
        <text>(7R,8S)-7,8-diammoniononanoate + CO2 + ATP = (4R,5S)-dethiobiotin + ADP + phosphate + 3 H(+)</text>
        <dbReference type="Rhea" id="RHEA:15805"/>
        <dbReference type="ChEBI" id="CHEBI:15378"/>
        <dbReference type="ChEBI" id="CHEBI:16526"/>
        <dbReference type="ChEBI" id="CHEBI:30616"/>
        <dbReference type="ChEBI" id="CHEBI:43474"/>
        <dbReference type="ChEBI" id="CHEBI:149469"/>
        <dbReference type="ChEBI" id="CHEBI:149473"/>
        <dbReference type="ChEBI" id="CHEBI:456216"/>
        <dbReference type="EC" id="6.3.3.3"/>
    </reaction>
</comment>
<evidence type="ECO:0000256" key="5">
    <source>
        <dbReference type="ARBA" id="ARBA00022756"/>
    </source>
</evidence>
<protein>
    <recommendedName>
        <fullName evidence="8">ATP-dependent dethiobiotin synthetase BioD</fullName>
        <ecNumber evidence="8">6.3.3.3</ecNumber>
    </recommendedName>
    <alternativeName>
        <fullName evidence="8">DTB synthetase</fullName>
        <shortName evidence="8">DTBS</shortName>
    </alternativeName>
    <alternativeName>
        <fullName evidence="8">Dethiobiotin synthase</fullName>
    </alternativeName>
</protein>
<dbReference type="InterPro" id="IPR004472">
    <property type="entry name" value="DTB_synth_BioD"/>
</dbReference>
<sequence length="228" mass="24542">MIFFVTGTDTDSGKTQVAAALLYKARTRYGLKTVGVKPIASGCTRTAYGLRNADALMLMEQSSLKLDYEKVNPFAFEPAIAPHVAATDAGIELSPEGVLARLDLTQYSMADFCLVEGAGGWRLPLGNNRYLSETVVALAMPVIIVVGMKLGCLNHAVMTEELIYADGLQVAGWVANRAQPDMARFEENLASLKQMMQSPFLGTIPHIPGADVAEMAEHLDLAPLLQSP</sequence>
<keyword evidence="1 8" id="KW-0963">Cytoplasm</keyword>
<comment type="similarity">
    <text evidence="8">Belongs to the dethiobiotin synthetase family.</text>
</comment>
<dbReference type="EMBL" id="SLWF01000054">
    <property type="protein sequence ID" value="TCN76608.1"/>
    <property type="molecule type" value="Genomic_DNA"/>
</dbReference>
<comment type="caution">
    <text evidence="8">Lacks conserved residue(s) required for the propagation of feature annotation.</text>
</comment>
<dbReference type="UniPathway" id="UPA00078">
    <property type="reaction ID" value="UER00161"/>
</dbReference>
<evidence type="ECO:0000256" key="6">
    <source>
        <dbReference type="ARBA" id="ARBA00022840"/>
    </source>
</evidence>
<reference evidence="9 10" key="1">
    <citation type="submission" date="2019-03" db="EMBL/GenBank/DDBJ databases">
        <title>Freshwater and sediment microbial communities from various areas in North America, analyzing microbe dynamics in response to fracking.</title>
        <authorList>
            <person name="Lamendella R."/>
        </authorList>
    </citation>
    <scope>NUCLEOTIDE SEQUENCE [LARGE SCALE GENOMIC DNA]</scope>
    <source>
        <strain evidence="9 10">74A</strain>
    </source>
</reference>
<dbReference type="NCBIfam" id="TIGR00347">
    <property type="entry name" value="bioD"/>
    <property type="match status" value="1"/>
</dbReference>
<evidence type="ECO:0000256" key="4">
    <source>
        <dbReference type="ARBA" id="ARBA00022741"/>
    </source>
</evidence>
<dbReference type="FunFam" id="3.40.50.300:FF:000292">
    <property type="entry name" value="ATP-dependent dethiobiotin synthetase BioD"/>
    <property type="match status" value="1"/>
</dbReference>
<dbReference type="GO" id="GO:0000287">
    <property type="term" value="F:magnesium ion binding"/>
    <property type="evidence" value="ECO:0007669"/>
    <property type="project" value="UniProtKB-UniRule"/>
</dbReference>
<dbReference type="AlphaFoldDB" id="A0A4R2F062"/>
<dbReference type="PANTHER" id="PTHR43210:SF5">
    <property type="entry name" value="DETHIOBIOTIN SYNTHETASE"/>
    <property type="match status" value="1"/>
</dbReference>
<keyword evidence="7 8" id="KW-0460">Magnesium</keyword>
<comment type="subcellular location">
    <subcellularLocation>
        <location evidence="8">Cytoplasm</location>
    </subcellularLocation>
</comment>
<dbReference type="GO" id="GO:0005524">
    <property type="term" value="F:ATP binding"/>
    <property type="evidence" value="ECO:0007669"/>
    <property type="project" value="UniProtKB-UniRule"/>
</dbReference>
<keyword evidence="2 8" id="KW-0436">Ligase</keyword>
<keyword evidence="10" id="KW-1185">Reference proteome</keyword>
<keyword evidence="3 8" id="KW-0479">Metal-binding</keyword>
<evidence type="ECO:0000313" key="10">
    <source>
        <dbReference type="Proteomes" id="UP000294832"/>
    </source>
</evidence>
<name>A0A4R2F062_9GAMM</name>
<feature type="binding site" evidence="8">
    <location>
        <position position="54"/>
    </location>
    <ligand>
        <name>Mg(2+)</name>
        <dbReference type="ChEBI" id="CHEBI:18420"/>
    </ligand>
</feature>
<dbReference type="PANTHER" id="PTHR43210">
    <property type="entry name" value="DETHIOBIOTIN SYNTHETASE"/>
    <property type="match status" value="1"/>
</dbReference>
<dbReference type="Gene3D" id="3.40.50.300">
    <property type="entry name" value="P-loop containing nucleotide triphosphate hydrolases"/>
    <property type="match status" value="1"/>
</dbReference>
<feature type="binding site" evidence="8">
    <location>
        <position position="15"/>
    </location>
    <ligand>
        <name>Mg(2+)</name>
        <dbReference type="ChEBI" id="CHEBI:18420"/>
    </ligand>
</feature>
<feature type="binding site" evidence="8">
    <location>
        <position position="116"/>
    </location>
    <ligand>
        <name>Mg(2+)</name>
        <dbReference type="ChEBI" id="CHEBI:18420"/>
    </ligand>
</feature>
<feature type="binding site" evidence="8">
    <location>
        <position position="41"/>
    </location>
    <ligand>
        <name>substrate</name>
    </ligand>
</feature>
<feature type="binding site" evidence="8">
    <location>
        <begin position="176"/>
        <end position="177"/>
    </location>
    <ligand>
        <name>ATP</name>
        <dbReference type="ChEBI" id="CHEBI:30616"/>
    </ligand>
</feature>
<dbReference type="PIRSF" id="PIRSF006755">
    <property type="entry name" value="DTB_synth"/>
    <property type="match status" value="1"/>
</dbReference>